<dbReference type="InterPro" id="IPR011335">
    <property type="entry name" value="Restrct_endonuc-II-like"/>
</dbReference>
<evidence type="ECO:0000256" key="2">
    <source>
        <dbReference type="HAMAP-Rule" id="MF_00048"/>
    </source>
</evidence>
<comment type="caution">
    <text evidence="3">The sequence shown here is derived from an EMBL/GenBank/DDBJ whole genome shotgun (WGS) entry which is preliminary data.</text>
</comment>
<comment type="similarity">
    <text evidence="1 2">Belongs to the UPF0102 family.</text>
</comment>
<accession>A0AAE3JZC5</accession>
<evidence type="ECO:0000313" key="3">
    <source>
        <dbReference type="EMBL" id="MCI5754817.1"/>
    </source>
</evidence>
<gene>
    <name evidence="3" type="ORF">MR241_00800</name>
</gene>
<dbReference type="Proteomes" id="UP001139365">
    <property type="component" value="Unassembled WGS sequence"/>
</dbReference>
<dbReference type="PANTHER" id="PTHR34039">
    <property type="entry name" value="UPF0102 PROTEIN YRAN"/>
    <property type="match status" value="1"/>
</dbReference>
<organism evidence="3 4">
    <name type="scientific">Candidatus Colimorpha enterica</name>
    <dbReference type="NCBI Taxonomy" id="3083063"/>
    <lineage>
        <taxon>Bacteria</taxon>
        <taxon>Pseudomonadati</taxon>
        <taxon>Bacteroidota</taxon>
        <taxon>Bacteroidia</taxon>
        <taxon>Bacteroidales</taxon>
        <taxon>Candidatus Colimorpha</taxon>
    </lineage>
</organism>
<dbReference type="EMBL" id="JALEMU010000017">
    <property type="protein sequence ID" value="MCI5754817.1"/>
    <property type="molecule type" value="Genomic_DNA"/>
</dbReference>
<dbReference type="InterPro" id="IPR011856">
    <property type="entry name" value="tRNA_endonuc-like_dom_sf"/>
</dbReference>
<dbReference type="Gene3D" id="3.40.1350.10">
    <property type="match status" value="1"/>
</dbReference>
<dbReference type="CDD" id="cd20736">
    <property type="entry name" value="PoNe_Nuclease"/>
    <property type="match status" value="1"/>
</dbReference>
<dbReference type="AlphaFoldDB" id="A0AAE3JZC5"/>
<dbReference type="InterPro" id="IPR003509">
    <property type="entry name" value="UPF0102_YraN-like"/>
</dbReference>
<dbReference type="HAMAP" id="MF_00048">
    <property type="entry name" value="UPF0102"/>
    <property type="match status" value="1"/>
</dbReference>
<name>A0AAE3JZC5_9BACT</name>
<reference evidence="3 4" key="1">
    <citation type="submission" date="2022-03" db="EMBL/GenBank/DDBJ databases">
        <title>Metagenome-assembled genomes from swine fecal metagenomes.</title>
        <authorList>
            <person name="Holman D.B."/>
            <person name="Kommadath A."/>
        </authorList>
    </citation>
    <scope>NUCLEOTIDE SEQUENCE [LARGE SCALE GENOMIC DNA]</scope>
    <source>
        <strain evidence="3">SUG147</strain>
    </source>
</reference>
<evidence type="ECO:0000313" key="4">
    <source>
        <dbReference type="Proteomes" id="UP001139365"/>
    </source>
</evidence>
<dbReference type="GO" id="GO:0003676">
    <property type="term" value="F:nucleic acid binding"/>
    <property type="evidence" value="ECO:0007669"/>
    <property type="project" value="InterPro"/>
</dbReference>
<dbReference type="PANTHER" id="PTHR34039:SF1">
    <property type="entry name" value="UPF0102 PROTEIN YRAN"/>
    <property type="match status" value="1"/>
</dbReference>
<dbReference type="SUPFAM" id="SSF52980">
    <property type="entry name" value="Restriction endonuclease-like"/>
    <property type="match status" value="1"/>
</dbReference>
<sequence length="142" mass="15957">MNGSPTDGKRPPHLITGTGGEDAACKFLEGEGYTVVCRNFRAAHDEIDIIAETERYIVFVEVKTRRYVPDSRYGRPSSAVGARKRACLARAAEAYIRSHPSSKFYRFDVVEVLICSDRYTGEGSYKFNHMKGVFGARGRIWI</sequence>
<evidence type="ECO:0000256" key="1">
    <source>
        <dbReference type="ARBA" id="ARBA00006738"/>
    </source>
</evidence>
<protein>
    <recommendedName>
        <fullName evidence="2">UPF0102 protein MR241_00800</fullName>
    </recommendedName>
</protein>
<proteinExistence type="inferred from homology"/>
<dbReference type="Pfam" id="PF02021">
    <property type="entry name" value="UPF0102"/>
    <property type="match status" value="1"/>
</dbReference>